<protein>
    <submittedName>
        <fullName evidence="2">Uncharacterized protein</fullName>
    </submittedName>
</protein>
<keyword evidence="3" id="KW-1185">Reference proteome</keyword>
<feature type="transmembrane region" description="Helical" evidence="1">
    <location>
        <begin position="85"/>
        <end position="104"/>
    </location>
</feature>
<proteinExistence type="predicted"/>
<comment type="caution">
    <text evidence="2">The sequence shown here is derived from an EMBL/GenBank/DDBJ whole genome shotgun (WGS) entry which is preliminary data.</text>
</comment>
<evidence type="ECO:0000256" key="1">
    <source>
        <dbReference type="SAM" id="Phobius"/>
    </source>
</evidence>
<evidence type="ECO:0000313" key="3">
    <source>
        <dbReference type="Proteomes" id="UP000606172"/>
    </source>
</evidence>
<dbReference type="AlphaFoldDB" id="A0A919VBJ8"/>
<dbReference type="Proteomes" id="UP000606172">
    <property type="component" value="Unassembled WGS sequence"/>
</dbReference>
<keyword evidence="1" id="KW-0472">Membrane</keyword>
<keyword evidence="1" id="KW-0812">Transmembrane</keyword>
<name>A0A919VBJ8_9ACTN</name>
<evidence type="ECO:0000313" key="2">
    <source>
        <dbReference type="EMBL" id="GII92194.1"/>
    </source>
</evidence>
<reference evidence="2" key="1">
    <citation type="submission" date="2021-01" db="EMBL/GenBank/DDBJ databases">
        <title>Whole genome shotgun sequence of Sinosporangium siamense NBRC 109515.</title>
        <authorList>
            <person name="Komaki H."/>
            <person name="Tamura T."/>
        </authorList>
    </citation>
    <scope>NUCLEOTIDE SEQUENCE</scope>
    <source>
        <strain evidence="2">NBRC 109515</strain>
    </source>
</reference>
<sequence length="113" mass="12453">MQPEKYERLEADEVQAAFAANRSLGHTFEEQIAEGLVDRINSVIDARLATQKARQAPLDWAQMTLGIVSIVLTIPMLAIVQDEGVLVVFAVLGLIAVVNLAYALTRALHNRRD</sequence>
<dbReference type="EMBL" id="BOOW01000014">
    <property type="protein sequence ID" value="GII92194.1"/>
    <property type="molecule type" value="Genomic_DNA"/>
</dbReference>
<dbReference type="RefSeq" id="WP_204024787.1">
    <property type="nucleotide sequence ID" value="NZ_BOOW01000014.1"/>
</dbReference>
<feature type="transmembrane region" description="Helical" evidence="1">
    <location>
        <begin position="60"/>
        <end position="79"/>
    </location>
</feature>
<organism evidence="2 3">
    <name type="scientific">Sinosporangium siamense</name>
    <dbReference type="NCBI Taxonomy" id="1367973"/>
    <lineage>
        <taxon>Bacteria</taxon>
        <taxon>Bacillati</taxon>
        <taxon>Actinomycetota</taxon>
        <taxon>Actinomycetes</taxon>
        <taxon>Streptosporangiales</taxon>
        <taxon>Streptosporangiaceae</taxon>
        <taxon>Sinosporangium</taxon>
    </lineage>
</organism>
<accession>A0A919VBJ8</accession>
<keyword evidence="1" id="KW-1133">Transmembrane helix</keyword>
<gene>
    <name evidence="2" type="ORF">Ssi02_24250</name>
</gene>